<reference evidence="2 4" key="1">
    <citation type="journal article" date="2014" name="BMC Genomics">
        <title>Genome sequence of Anopheles sinensis provides insight into genetics basis of mosquito competence for malaria parasites.</title>
        <authorList>
            <person name="Zhou D."/>
            <person name="Zhang D."/>
            <person name="Ding G."/>
            <person name="Shi L."/>
            <person name="Hou Q."/>
            <person name="Ye Y."/>
            <person name="Xu Y."/>
            <person name="Zhou H."/>
            <person name="Xiong C."/>
            <person name="Li S."/>
            <person name="Yu J."/>
            <person name="Hong S."/>
            <person name="Yu X."/>
            <person name="Zou P."/>
            <person name="Chen C."/>
            <person name="Chang X."/>
            <person name="Wang W."/>
            <person name="Lv Y."/>
            <person name="Sun Y."/>
            <person name="Ma L."/>
            <person name="Shen B."/>
            <person name="Zhu C."/>
        </authorList>
    </citation>
    <scope>NUCLEOTIDE SEQUENCE [LARGE SCALE GENOMIC DNA]</scope>
</reference>
<keyword evidence="1" id="KW-1133">Transmembrane helix</keyword>
<feature type="transmembrane region" description="Helical" evidence="1">
    <location>
        <begin position="40"/>
        <end position="61"/>
    </location>
</feature>
<protein>
    <submittedName>
        <fullName evidence="2 3">M023.5L</fullName>
    </submittedName>
</protein>
<keyword evidence="1" id="KW-0472">Membrane</keyword>
<name>A0A084WJQ2_ANOSI</name>
<sequence>MEAGIAVPFAPAATTAGCGGAVVVPVLKRFLSFGRERRKELLMLMGLLVVVMVVLLVKAAVAKVGQQ</sequence>
<organism evidence="2">
    <name type="scientific">Anopheles sinensis</name>
    <name type="common">Mosquito</name>
    <dbReference type="NCBI Taxonomy" id="74873"/>
    <lineage>
        <taxon>Eukaryota</taxon>
        <taxon>Metazoa</taxon>
        <taxon>Ecdysozoa</taxon>
        <taxon>Arthropoda</taxon>
        <taxon>Hexapoda</taxon>
        <taxon>Insecta</taxon>
        <taxon>Pterygota</taxon>
        <taxon>Neoptera</taxon>
        <taxon>Endopterygota</taxon>
        <taxon>Diptera</taxon>
        <taxon>Nematocera</taxon>
        <taxon>Culicoidea</taxon>
        <taxon>Culicidae</taxon>
        <taxon>Anophelinae</taxon>
        <taxon>Anopheles</taxon>
    </lineage>
</organism>
<accession>A0A084WJQ2</accession>
<evidence type="ECO:0000313" key="2">
    <source>
        <dbReference type="EMBL" id="KFB50446.1"/>
    </source>
</evidence>
<evidence type="ECO:0000313" key="3">
    <source>
        <dbReference type="EnsemblMetazoa" id="ASIC018477-PA"/>
    </source>
</evidence>
<dbReference type="AlphaFoldDB" id="A0A084WJQ2"/>
<evidence type="ECO:0000256" key="1">
    <source>
        <dbReference type="SAM" id="Phobius"/>
    </source>
</evidence>
<dbReference type="EnsemblMetazoa" id="ASIC018477-RA">
    <property type="protein sequence ID" value="ASIC018477-PA"/>
    <property type="gene ID" value="ASIC018477"/>
</dbReference>
<keyword evidence="1" id="KW-0812">Transmembrane</keyword>
<dbReference type="EMBL" id="ATLV01024046">
    <property type="status" value="NOT_ANNOTATED_CDS"/>
    <property type="molecule type" value="Genomic_DNA"/>
</dbReference>
<dbReference type="VEuPathDB" id="VectorBase:ASIC018477"/>
<gene>
    <name evidence="2" type="ORF">ZHAS_00018477</name>
</gene>
<keyword evidence="4" id="KW-1185">Reference proteome</keyword>
<dbReference type="EMBL" id="KE525348">
    <property type="protein sequence ID" value="KFB50446.1"/>
    <property type="molecule type" value="Genomic_DNA"/>
</dbReference>
<proteinExistence type="predicted"/>
<feature type="transmembrane region" description="Helical" evidence="1">
    <location>
        <begin position="6"/>
        <end position="28"/>
    </location>
</feature>
<reference evidence="3" key="2">
    <citation type="submission" date="2020-05" db="UniProtKB">
        <authorList>
            <consortium name="EnsemblMetazoa"/>
        </authorList>
    </citation>
    <scope>IDENTIFICATION</scope>
</reference>
<evidence type="ECO:0000313" key="4">
    <source>
        <dbReference type="Proteomes" id="UP000030765"/>
    </source>
</evidence>
<dbReference type="Proteomes" id="UP000030765">
    <property type="component" value="Unassembled WGS sequence"/>
</dbReference>